<dbReference type="PROSITE" id="PS51274">
    <property type="entry name" value="GATASE_COBBQ"/>
    <property type="match status" value="1"/>
</dbReference>
<evidence type="ECO:0000259" key="5">
    <source>
        <dbReference type="Pfam" id="PF01656"/>
    </source>
</evidence>
<dbReference type="AlphaFoldDB" id="A0A0Q3QIL0"/>
<dbReference type="Proteomes" id="UP000050996">
    <property type="component" value="Unassembled WGS sequence"/>
</dbReference>
<comment type="pathway">
    <text evidence="1 4">Cofactor biosynthesis; adenosylcobalamin biosynthesis.</text>
</comment>
<dbReference type="GO" id="GO:0015420">
    <property type="term" value="F:ABC-type vitamin B12 transporter activity"/>
    <property type="evidence" value="ECO:0007669"/>
    <property type="project" value="UniProtKB-UniRule"/>
</dbReference>
<keyword evidence="3 4" id="KW-0315">Glutamine amidotransferase</keyword>
<feature type="domain" description="CobB/CobQ-like glutamine amidotransferase" evidence="6">
    <location>
        <begin position="253"/>
        <end position="444"/>
    </location>
</feature>
<dbReference type="InterPro" id="IPR047045">
    <property type="entry name" value="CobQ_N"/>
</dbReference>
<dbReference type="InterPro" id="IPR004459">
    <property type="entry name" value="CobQ_synth"/>
</dbReference>
<evidence type="ECO:0000313" key="8">
    <source>
        <dbReference type="Proteomes" id="UP000050996"/>
    </source>
</evidence>
<dbReference type="InterPro" id="IPR011698">
    <property type="entry name" value="GATase_3"/>
</dbReference>
<dbReference type="PANTHER" id="PTHR21343:SF1">
    <property type="entry name" value="COBYRIC ACID SYNTHASE"/>
    <property type="match status" value="1"/>
</dbReference>
<dbReference type="SUPFAM" id="SSF52540">
    <property type="entry name" value="P-loop containing nucleoside triphosphate hydrolases"/>
    <property type="match status" value="1"/>
</dbReference>
<dbReference type="UniPathway" id="UPA00148"/>
<keyword evidence="2 4" id="KW-0169">Cobalamin biosynthesis</keyword>
<dbReference type="GO" id="GO:0003824">
    <property type="term" value="F:catalytic activity"/>
    <property type="evidence" value="ECO:0007669"/>
    <property type="project" value="InterPro"/>
</dbReference>
<protein>
    <recommendedName>
        <fullName evidence="4">Cobyric acid synthase</fullName>
    </recommendedName>
</protein>
<evidence type="ECO:0000256" key="3">
    <source>
        <dbReference type="ARBA" id="ARBA00022962"/>
    </source>
</evidence>
<dbReference type="PANTHER" id="PTHR21343">
    <property type="entry name" value="DETHIOBIOTIN SYNTHETASE"/>
    <property type="match status" value="1"/>
</dbReference>
<feature type="active site" description="Nucleophile" evidence="4">
    <location>
        <position position="332"/>
    </location>
</feature>
<dbReference type="NCBIfam" id="NF001989">
    <property type="entry name" value="PRK00784.1"/>
    <property type="match status" value="1"/>
</dbReference>
<dbReference type="InterPro" id="IPR029062">
    <property type="entry name" value="Class_I_gatase-like"/>
</dbReference>
<comment type="function">
    <text evidence="4">Catalyzes amidations at positions B, D, E, and G on adenosylcobyrinic A,C-diamide. NH(2) groups are provided by glutamine, and one molecule of ATP is hydrogenolyzed for each amidation.</text>
</comment>
<sequence length="504" mass="56170">MKGVMIQGTASDVGKSLIATAVCRAFANEGIRVAPFKSQNMSNNSYVTLDGKEIGRAQGIQAEAAKIKATVWMNPILLKPRSDQQSEVVLFGRTTETFSGRGYRDLFYEKGLKAIQTALHHLSQEFDVVVMEGAGSPVEINLKEKELVNMKVAQMADIPVILVADIDRGGVFASIVGTLELLTEEERARVKGIVINKFRGDLSLFEDGVQWLEERTGIPVLGVVPHIDNHMIDGEDSLSMPASSGNRGKNFLDIVVLKPPYISNYSDIEPFYYEDDVSIRWISHLDEIGQPDAVILPGTKSTIRDLRFFKKAGLNEWLHTFESGGGHIVGICGGYQMLGQLLVDHEGSDTGVAGLMEEGLGLIPATTTFLREKVTVRAEGTLHPRTGIQQQIQGYEIHLGETKLSEGEENRFLLLNNGNEEGYYGNDGKIIGTYLHHLFHNDEWRNKWLNGLRYAKGIPLKETVYISKLKDQKYDELAAHLVAHLNWEKLKEIIFSWRTENEMA</sequence>
<comment type="caution">
    <text evidence="7">The sequence shown here is derived from an EMBL/GenBank/DDBJ whole genome shotgun (WGS) entry which is preliminary data.</text>
</comment>
<accession>A0A0Q3QIL0</accession>
<dbReference type="PATRIC" id="fig|1637975.4.peg.163"/>
<name>A0A0Q3QIL0_9BACI</name>
<dbReference type="InterPro" id="IPR027417">
    <property type="entry name" value="P-loop_NTPase"/>
</dbReference>
<comment type="similarity">
    <text evidence="4">Belongs to the CobB/CobQ family. CobQ subfamily.</text>
</comment>
<dbReference type="Pfam" id="PF01656">
    <property type="entry name" value="CbiA"/>
    <property type="match status" value="1"/>
</dbReference>
<dbReference type="CDD" id="cd01750">
    <property type="entry name" value="GATase1_CobQ"/>
    <property type="match status" value="1"/>
</dbReference>
<dbReference type="Gene3D" id="3.40.50.880">
    <property type="match status" value="1"/>
</dbReference>
<evidence type="ECO:0000256" key="1">
    <source>
        <dbReference type="ARBA" id="ARBA00004953"/>
    </source>
</evidence>
<dbReference type="InterPro" id="IPR033949">
    <property type="entry name" value="CobQ_GATase1"/>
</dbReference>
<keyword evidence="8" id="KW-1185">Reference proteome</keyword>
<organism evidence="7 8">
    <name type="scientific">Cytobacillus solani</name>
    <dbReference type="NCBI Taxonomy" id="1637975"/>
    <lineage>
        <taxon>Bacteria</taxon>
        <taxon>Bacillati</taxon>
        <taxon>Bacillota</taxon>
        <taxon>Bacilli</taxon>
        <taxon>Bacillales</taxon>
        <taxon>Bacillaceae</taxon>
        <taxon>Cytobacillus</taxon>
    </lineage>
</organism>
<evidence type="ECO:0000256" key="2">
    <source>
        <dbReference type="ARBA" id="ARBA00022573"/>
    </source>
</evidence>
<evidence type="ECO:0000313" key="7">
    <source>
        <dbReference type="EMBL" id="KQL17601.1"/>
    </source>
</evidence>
<feature type="domain" description="CobQ/CobB/MinD/ParA nucleotide binding" evidence="5">
    <location>
        <begin position="4"/>
        <end position="226"/>
    </location>
</feature>
<dbReference type="EMBL" id="LJIX01000006">
    <property type="protein sequence ID" value="KQL17601.1"/>
    <property type="molecule type" value="Genomic_DNA"/>
</dbReference>
<reference evidence="7 8" key="1">
    <citation type="submission" date="2015-09" db="EMBL/GenBank/DDBJ databases">
        <title>Genome sequencing project for genomic taxonomy and phylogenomics of Bacillus-like bacteria.</title>
        <authorList>
            <person name="Liu B."/>
            <person name="Wang J."/>
            <person name="Zhu Y."/>
            <person name="Liu G."/>
            <person name="Chen Q."/>
            <person name="Chen Z."/>
            <person name="Lan J."/>
            <person name="Che J."/>
            <person name="Ge C."/>
            <person name="Shi H."/>
            <person name="Pan Z."/>
            <person name="Liu X."/>
        </authorList>
    </citation>
    <scope>NUCLEOTIDE SEQUENCE [LARGE SCALE GENOMIC DNA]</scope>
    <source>
        <strain evidence="7 8">FJAT-18043</strain>
    </source>
</reference>
<evidence type="ECO:0000259" key="6">
    <source>
        <dbReference type="Pfam" id="PF07685"/>
    </source>
</evidence>
<dbReference type="SUPFAM" id="SSF52317">
    <property type="entry name" value="Class I glutamine amidotransferase-like"/>
    <property type="match status" value="1"/>
</dbReference>
<dbReference type="GO" id="GO:0009236">
    <property type="term" value="P:cobalamin biosynthetic process"/>
    <property type="evidence" value="ECO:0007669"/>
    <property type="project" value="UniProtKB-UniRule"/>
</dbReference>
<feature type="active site" evidence="4">
    <location>
        <position position="436"/>
    </location>
</feature>
<gene>
    <name evidence="4" type="primary">cobQ</name>
    <name evidence="7" type="ORF">AN957_02470</name>
</gene>
<proteinExistence type="inferred from homology"/>
<dbReference type="RefSeq" id="WP_053477888.1">
    <property type="nucleotide sequence ID" value="NZ_CP041305.1"/>
</dbReference>
<dbReference type="CDD" id="cd05389">
    <property type="entry name" value="CobQ_N"/>
    <property type="match status" value="1"/>
</dbReference>
<dbReference type="InterPro" id="IPR002586">
    <property type="entry name" value="CobQ/CobB/MinD/ParA_Nub-bd_dom"/>
</dbReference>
<evidence type="ECO:0000256" key="4">
    <source>
        <dbReference type="HAMAP-Rule" id="MF_00028"/>
    </source>
</evidence>
<dbReference type="HAMAP" id="MF_00028">
    <property type="entry name" value="CobQ"/>
    <property type="match status" value="1"/>
</dbReference>
<dbReference type="Gene3D" id="3.40.50.300">
    <property type="entry name" value="P-loop containing nucleotide triphosphate hydrolases"/>
    <property type="match status" value="1"/>
</dbReference>
<dbReference type="NCBIfam" id="TIGR00313">
    <property type="entry name" value="cobQ"/>
    <property type="match status" value="1"/>
</dbReference>
<dbReference type="Pfam" id="PF07685">
    <property type="entry name" value="GATase_3"/>
    <property type="match status" value="1"/>
</dbReference>
<dbReference type="STRING" id="1637975.AN957_02470"/>